<dbReference type="Proteomes" id="UP001198602">
    <property type="component" value="Unassembled WGS sequence"/>
</dbReference>
<dbReference type="RefSeq" id="WP_224943283.1">
    <property type="nucleotide sequence ID" value="NZ_JAHYBX010000001.1"/>
</dbReference>
<keyword evidence="4 5" id="KW-0472">Membrane</keyword>
<reference evidence="6 7" key="1">
    <citation type="submission" date="2021-07" db="EMBL/GenBank/DDBJ databases">
        <title>Characterization of Violacein-producing bacteria and related species.</title>
        <authorList>
            <person name="Wilson H.S."/>
            <person name="De Leon M.E."/>
        </authorList>
    </citation>
    <scope>NUCLEOTIDE SEQUENCE [LARGE SCALE GENOMIC DNA]</scope>
    <source>
        <strain evidence="6 7">HSC-2F05</strain>
    </source>
</reference>
<dbReference type="Pfam" id="PF09685">
    <property type="entry name" value="MamF_MmsF"/>
    <property type="match status" value="1"/>
</dbReference>
<evidence type="ECO:0000313" key="6">
    <source>
        <dbReference type="EMBL" id="MCA1854721.1"/>
    </source>
</evidence>
<dbReference type="InterPro" id="IPR019109">
    <property type="entry name" value="MamF_MmsF"/>
</dbReference>
<feature type="transmembrane region" description="Helical" evidence="5">
    <location>
        <begin position="59"/>
        <end position="82"/>
    </location>
</feature>
<comment type="subcellular location">
    <subcellularLocation>
        <location evidence="1">Membrane</location>
        <topology evidence="1">Multi-pass membrane protein</topology>
    </subcellularLocation>
</comment>
<gene>
    <name evidence="6" type="ORF">LE190_02100</name>
</gene>
<evidence type="ECO:0000256" key="4">
    <source>
        <dbReference type="ARBA" id="ARBA00023136"/>
    </source>
</evidence>
<proteinExistence type="predicted"/>
<dbReference type="EMBL" id="JAHYBX010000001">
    <property type="protein sequence ID" value="MCA1854721.1"/>
    <property type="molecule type" value="Genomic_DNA"/>
</dbReference>
<accession>A0ABS7Y6Y9</accession>
<evidence type="ECO:0000256" key="1">
    <source>
        <dbReference type="ARBA" id="ARBA00004141"/>
    </source>
</evidence>
<keyword evidence="2 5" id="KW-0812">Transmembrane</keyword>
<evidence type="ECO:0000256" key="3">
    <source>
        <dbReference type="ARBA" id="ARBA00022989"/>
    </source>
</evidence>
<comment type="caution">
    <text evidence="6">The sequence shown here is derived from an EMBL/GenBank/DDBJ whole genome shotgun (WGS) entry which is preliminary data.</text>
</comment>
<evidence type="ECO:0000256" key="5">
    <source>
        <dbReference type="SAM" id="Phobius"/>
    </source>
</evidence>
<name>A0ABS7Y6Y9_9BURK</name>
<sequence>MQNTEAVGTYAGDKTLAILVHLSGIFFGWVVPLVLYLIKKDDSDRFTAENAREALNYQITVMFLYIGCAVLSIVLIGIFLIWVVMLANLALCIVAAVKASNGVSYRYPMTLRLVN</sequence>
<evidence type="ECO:0000313" key="7">
    <source>
        <dbReference type="Proteomes" id="UP001198602"/>
    </source>
</evidence>
<feature type="transmembrane region" description="Helical" evidence="5">
    <location>
        <begin position="88"/>
        <end position="107"/>
    </location>
</feature>
<keyword evidence="3 5" id="KW-1133">Transmembrane helix</keyword>
<evidence type="ECO:0000256" key="2">
    <source>
        <dbReference type="ARBA" id="ARBA00022692"/>
    </source>
</evidence>
<organism evidence="6 7">
    <name type="scientific">Massilia hydrophila</name>
    <dbReference type="NCBI Taxonomy" id="3044279"/>
    <lineage>
        <taxon>Bacteria</taxon>
        <taxon>Pseudomonadati</taxon>
        <taxon>Pseudomonadota</taxon>
        <taxon>Betaproteobacteria</taxon>
        <taxon>Burkholderiales</taxon>
        <taxon>Oxalobacteraceae</taxon>
        <taxon>Telluria group</taxon>
        <taxon>Massilia</taxon>
    </lineage>
</organism>
<protein>
    <submittedName>
        <fullName evidence="6">DUF4870 domain-containing protein</fullName>
    </submittedName>
</protein>
<keyword evidence="7" id="KW-1185">Reference proteome</keyword>
<feature type="transmembrane region" description="Helical" evidence="5">
    <location>
        <begin position="16"/>
        <end position="38"/>
    </location>
</feature>